<evidence type="ECO:0000256" key="8">
    <source>
        <dbReference type="ARBA" id="ARBA00022692"/>
    </source>
</evidence>
<dbReference type="AlphaFoldDB" id="A0A7W6WAG5"/>
<keyword evidence="11" id="KW-0811">Translocation</keyword>
<dbReference type="Pfam" id="PF02699">
    <property type="entry name" value="YajC"/>
    <property type="match status" value="1"/>
</dbReference>
<dbReference type="Proteomes" id="UP000554286">
    <property type="component" value="Unassembled WGS sequence"/>
</dbReference>
<dbReference type="InterPro" id="IPR003849">
    <property type="entry name" value="Preprotein_translocase_YajC"/>
</dbReference>
<comment type="function">
    <text evidence="1">The SecYEG-SecDF-YajC-YidC holo-translocon (HTL) protein secretase/insertase is a supercomplex required for protein secretion, insertion of proteins into membranes, and assembly of membrane protein complexes. While the SecYEG complex is essential for assembly of a number of proteins and complexes, the SecDF-YajC-YidC subcomplex facilitates these functions.</text>
</comment>
<feature type="region of interest" description="Disordered" evidence="13">
    <location>
        <begin position="104"/>
        <end position="153"/>
    </location>
</feature>
<comment type="subcellular location">
    <subcellularLocation>
        <location evidence="2">Cell membrane</location>
        <topology evidence="2">Single-pass membrane protein</topology>
    </subcellularLocation>
</comment>
<keyword evidence="8 14" id="KW-0812">Transmembrane</keyword>
<evidence type="ECO:0000256" key="6">
    <source>
        <dbReference type="ARBA" id="ARBA00022448"/>
    </source>
</evidence>
<accession>A0A7W6WAG5</accession>
<keyword evidence="16" id="KW-1185">Reference proteome</keyword>
<dbReference type="SMART" id="SM01323">
    <property type="entry name" value="YajC"/>
    <property type="match status" value="1"/>
</dbReference>
<protein>
    <recommendedName>
        <fullName evidence="5">Sec translocon accessory complex subunit YajC</fullName>
    </recommendedName>
</protein>
<evidence type="ECO:0000313" key="16">
    <source>
        <dbReference type="Proteomes" id="UP000554286"/>
    </source>
</evidence>
<evidence type="ECO:0000313" key="15">
    <source>
        <dbReference type="EMBL" id="MBB4266823.1"/>
    </source>
</evidence>
<name>A0A7W6WAG5_9PROT</name>
<feature type="transmembrane region" description="Helical" evidence="14">
    <location>
        <begin position="20"/>
        <end position="39"/>
    </location>
</feature>
<evidence type="ECO:0000256" key="12">
    <source>
        <dbReference type="ARBA" id="ARBA00023136"/>
    </source>
</evidence>
<sequence>MLISPAYAQAAAQPGGFTESLGAFLPLILIFVIFYFLLIRPQQRRMKEHKAMLEAVRRGDRVVTNGGLIGTVTKVATDSELQVEIADGVRVRVMRDMIANVLSKTEPVSGGKPHKGEADNDDADGGGNGGGQGSGKGGGAEKLKGLFSGNKAR</sequence>
<evidence type="ECO:0000256" key="13">
    <source>
        <dbReference type="SAM" id="MobiDB-lite"/>
    </source>
</evidence>
<keyword evidence="9" id="KW-0653">Protein transport</keyword>
<evidence type="ECO:0000256" key="4">
    <source>
        <dbReference type="ARBA" id="ARBA00011718"/>
    </source>
</evidence>
<evidence type="ECO:0000256" key="5">
    <source>
        <dbReference type="ARBA" id="ARBA00014962"/>
    </source>
</evidence>
<evidence type="ECO:0000256" key="11">
    <source>
        <dbReference type="ARBA" id="ARBA00023010"/>
    </source>
</evidence>
<dbReference type="NCBIfam" id="TIGR00739">
    <property type="entry name" value="yajC"/>
    <property type="match status" value="1"/>
</dbReference>
<comment type="caution">
    <text evidence="15">The sequence shown here is derived from an EMBL/GenBank/DDBJ whole genome shotgun (WGS) entry which is preliminary data.</text>
</comment>
<comment type="similarity">
    <text evidence="3">Belongs to the YajC family.</text>
</comment>
<dbReference type="GO" id="GO:0015031">
    <property type="term" value="P:protein transport"/>
    <property type="evidence" value="ECO:0007669"/>
    <property type="project" value="UniProtKB-KW"/>
</dbReference>
<evidence type="ECO:0000256" key="3">
    <source>
        <dbReference type="ARBA" id="ARBA00006742"/>
    </source>
</evidence>
<dbReference type="RefSeq" id="WP_184045619.1">
    <property type="nucleotide sequence ID" value="NZ_JACIGK010000018.1"/>
</dbReference>
<organism evidence="15 16">
    <name type="scientific">Roseospira visakhapatnamensis</name>
    <dbReference type="NCBI Taxonomy" id="390880"/>
    <lineage>
        <taxon>Bacteria</taxon>
        <taxon>Pseudomonadati</taxon>
        <taxon>Pseudomonadota</taxon>
        <taxon>Alphaproteobacteria</taxon>
        <taxon>Rhodospirillales</taxon>
        <taxon>Rhodospirillaceae</taxon>
        <taxon>Roseospira</taxon>
    </lineage>
</organism>
<dbReference type="PANTHER" id="PTHR33909:SF1">
    <property type="entry name" value="SEC TRANSLOCON ACCESSORY COMPLEX SUBUNIT YAJC"/>
    <property type="match status" value="1"/>
</dbReference>
<gene>
    <name evidence="15" type="ORF">GGD89_002459</name>
</gene>
<evidence type="ECO:0000256" key="7">
    <source>
        <dbReference type="ARBA" id="ARBA00022475"/>
    </source>
</evidence>
<evidence type="ECO:0000256" key="9">
    <source>
        <dbReference type="ARBA" id="ARBA00022927"/>
    </source>
</evidence>
<dbReference type="EMBL" id="JACIGK010000018">
    <property type="protein sequence ID" value="MBB4266823.1"/>
    <property type="molecule type" value="Genomic_DNA"/>
</dbReference>
<keyword evidence="6" id="KW-0813">Transport</keyword>
<feature type="compositionally biased region" description="Gly residues" evidence="13">
    <location>
        <begin position="125"/>
        <end position="138"/>
    </location>
</feature>
<dbReference type="GO" id="GO:0005886">
    <property type="term" value="C:plasma membrane"/>
    <property type="evidence" value="ECO:0007669"/>
    <property type="project" value="UniProtKB-SubCell"/>
</dbReference>
<evidence type="ECO:0000256" key="10">
    <source>
        <dbReference type="ARBA" id="ARBA00022989"/>
    </source>
</evidence>
<keyword evidence="7" id="KW-1003">Cell membrane</keyword>
<keyword evidence="10 14" id="KW-1133">Transmembrane helix</keyword>
<evidence type="ECO:0000256" key="1">
    <source>
        <dbReference type="ARBA" id="ARBA00002061"/>
    </source>
</evidence>
<dbReference type="PANTHER" id="PTHR33909">
    <property type="entry name" value="SEC TRANSLOCON ACCESSORY COMPLEX SUBUNIT YAJC"/>
    <property type="match status" value="1"/>
</dbReference>
<comment type="subunit">
    <text evidence="4">Part of the SecDF-YidC-YajC translocase complex. The SecDF-YidC-YajC translocase forms a supercomplex with SecYEG, called the holo-translocon (HTL).</text>
</comment>
<evidence type="ECO:0000256" key="14">
    <source>
        <dbReference type="SAM" id="Phobius"/>
    </source>
</evidence>
<proteinExistence type="inferred from homology"/>
<evidence type="ECO:0000256" key="2">
    <source>
        <dbReference type="ARBA" id="ARBA00004162"/>
    </source>
</evidence>
<reference evidence="15 16" key="1">
    <citation type="submission" date="2020-08" db="EMBL/GenBank/DDBJ databases">
        <title>Genome sequencing of Purple Non-Sulfur Bacteria from various extreme environments.</title>
        <authorList>
            <person name="Mayer M."/>
        </authorList>
    </citation>
    <scope>NUCLEOTIDE SEQUENCE [LARGE SCALE GENOMIC DNA]</scope>
    <source>
        <strain evidence="15 16">JA131</strain>
    </source>
</reference>
<keyword evidence="12 14" id="KW-0472">Membrane</keyword>
<dbReference type="PRINTS" id="PR01853">
    <property type="entry name" value="YAJCTRNLCASE"/>
</dbReference>